<dbReference type="Gene3D" id="3.40.50.300">
    <property type="entry name" value="P-loop containing nucleotide triphosphate hydrolases"/>
    <property type="match status" value="1"/>
</dbReference>
<evidence type="ECO:0000259" key="3">
    <source>
        <dbReference type="Pfam" id="PF01656"/>
    </source>
</evidence>
<feature type="domain" description="CobQ/CobB/MinD/ParA nucleotide binding" evidence="3">
    <location>
        <begin position="103"/>
        <end position="275"/>
    </location>
</feature>
<gene>
    <name evidence="4" type="ordered locus">Desac_2192</name>
</gene>
<dbReference type="InterPro" id="IPR050445">
    <property type="entry name" value="Bact_polysacc_biosynth/exp"/>
</dbReference>
<dbReference type="Proteomes" id="UP000000483">
    <property type="component" value="Chromosome"/>
</dbReference>
<dbReference type="AlphaFoldDB" id="F2NDF5"/>
<keyword evidence="2" id="KW-0067">ATP-binding</keyword>
<dbReference type="InterPro" id="IPR027417">
    <property type="entry name" value="P-loop_NTPase"/>
</dbReference>
<protein>
    <submittedName>
        <fullName evidence="4">Capsular exopolysaccharide family</fullName>
    </submittedName>
</protein>
<dbReference type="Pfam" id="PF01656">
    <property type="entry name" value="CbiA"/>
    <property type="match status" value="1"/>
</dbReference>
<dbReference type="GO" id="GO:0005886">
    <property type="term" value="C:plasma membrane"/>
    <property type="evidence" value="ECO:0007669"/>
    <property type="project" value="TreeGrafter"/>
</dbReference>
<dbReference type="InterPro" id="IPR005702">
    <property type="entry name" value="Wzc-like_C"/>
</dbReference>
<sequence length="305" mass="34858">MSFIEKAVELAKSSRRQEEGSHRSELEKLLEQQPLSDLEEAPYPEEIKDIAYSLTKTVPIQMETMVRNRLITGGVNPEIQQSYKLLRTHILQKTHGQNHNVLMITSPMPEEGKTLTAINLAVSLSQELSQTVLLVDLDMRFPSISRYFGFTAERGLADYLEGKANIPELLVHPQGIDGLVILPAGRPTEWAAELIRSPRMLQLVPELKNFYPNRYVLFDLPPMLSFADALSFAPLVDGIILVVAARKTSRDDLKRCQEMLQGRPIIGYVFNKAEELKQSSYYRYYRSSDRPKRSWFFWTGNGKKQ</sequence>
<accession>F2NDF5</accession>
<organism evidence="4 5">
    <name type="scientific">Desulfobacca acetoxidans (strain ATCC 700848 / DSM 11109 / ASRB2)</name>
    <dbReference type="NCBI Taxonomy" id="880072"/>
    <lineage>
        <taxon>Bacteria</taxon>
        <taxon>Pseudomonadati</taxon>
        <taxon>Thermodesulfobacteriota</taxon>
        <taxon>Desulfobaccia</taxon>
        <taxon>Desulfobaccales</taxon>
        <taxon>Desulfobaccaceae</taxon>
        <taxon>Desulfobacca</taxon>
    </lineage>
</organism>
<dbReference type="PANTHER" id="PTHR32309">
    <property type="entry name" value="TYROSINE-PROTEIN KINASE"/>
    <property type="match status" value="1"/>
</dbReference>
<dbReference type="PANTHER" id="PTHR32309:SF13">
    <property type="entry name" value="FERRIC ENTEROBACTIN TRANSPORT PROTEIN FEPE"/>
    <property type="match status" value="1"/>
</dbReference>
<dbReference type="OrthoDB" id="9812433at2"/>
<evidence type="ECO:0000256" key="1">
    <source>
        <dbReference type="ARBA" id="ARBA00022741"/>
    </source>
</evidence>
<dbReference type="InterPro" id="IPR002586">
    <property type="entry name" value="CobQ/CobB/MinD/ParA_Nub-bd_dom"/>
</dbReference>
<dbReference type="eggNOG" id="COG0489">
    <property type="taxonomic scope" value="Bacteria"/>
</dbReference>
<dbReference type="HOGENOM" id="CLU_052027_1_2_7"/>
<reference evidence="4 5" key="1">
    <citation type="journal article" date="2011" name="Stand. Genomic Sci.">
        <title>Complete genome sequence of the acetate-degrading sulfate reducer Desulfobacca acetoxidans type strain (ASRB2).</title>
        <authorList>
            <person name="Goker M."/>
            <person name="Teshima H."/>
            <person name="Lapidus A."/>
            <person name="Nolan M."/>
            <person name="Lucas S."/>
            <person name="Hammon N."/>
            <person name="Deshpande S."/>
            <person name="Cheng J.F."/>
            <person name="Tapia R."/>
            <person name="Han C."/>
            <person name="Goodwin L."/>
            <person name="Pitluck S."/>
            <person name="Huntemann M."/>
            <person name="Liolios K."/>
            <person name="Ivanova N."/>
            <person name="Pagani I."/>
            <person name="Mavromatis K."/>
            <person name="Ovchinikova G."/>
            <person name="Pati A."/>
            <person name="Chen A."/>
            <person name="Palaniappan K."/>
            <person name="Land M."/>
            <person name="Hauser L."/>
            <person name="Brambilla E.M."/>
            <person name="Rohde M."/>
            <person name="Spring S."/>
            <person name="Detter J.C."/>
            <person name="Woyke T."/>
            <person name="Bristow J."/>
            <person name="Eisen J.A."/>
            <person name="Markowitz V."/>
            <person name="Hugenholtz P."/>
            <person name="Kyrpides N.C."/>
            <person name="Klenk H.P."/>
        </authorList>
    </citation>
    <scope>NUCLEOTIDE SEQUENCE [LARGE SCALE GENOMIC DNA]</scope>
    <source>
        <strain evidence="5">ATCC 700848 / DSM 11109 / ASRB2</strain>
    </source>
</reference>
<keyword evidence="5" id="KW-1185">Reference proteome</keyword>
<dbReference type="GO" id="GO:0005524">
    <property type="term" value="F:ATP binding"/>
    <property type="evidence" value="ECO:0007669"/>
    <property type="project" value="UniProtKB-KW"/>
</dbReference>
<dbReference type="EMBL" id="CP002629">
    <property type="protein sequence ID" value="AEB10021.1"/>
    <property type="molecule type" value="Genomic_DNA"/>
</dbReference>
<evidence type="ECO:0000256" key="2">
    <source>
        <dbReference type="ARBA" id="ARBA00022840"/>
    </source>
</evidence>
<dbReference type="STRING" id="880072.Desac_2192"/>
<name>F2NDF5_DESAR</name>
<dbReference type="NCBIfam" id="TIGR01007">
    <property type="entry name" value="eps_fam"/>
    <property type="match status" value="1"/>
</dbReference>
<dbReference type="KEGG" id="dao:Desac_2192"/>
<dbReference type="GO" id="GO:0004715">
    <property type="term" value="F:non-membrane spanning protein tyrosine kinase activity"/>
    <property type="evidence" value="ECO:0007669"/>
    <property type="project" value="UniProtKB-EC"/>
</dbReference>
<evidence type="ECO:0000313" key="5">
    <source>
        <dbReference type="Proteomes" id="UP000000483"/>
    </source>
</evidence>
<proteinExistence type="predicted"/>
<dbReference type="SUPFAM" id="SSF52540">
    <property type="entry name" value="P-loop containing nucleoside triphosphate hydrolases"/>
    <property type="match status" value="1"/>
</dbReference>
<reference evidence="5" key="2">
    <citation type="submission" date="2011-03" db="EMBL/GenBank/DDBJ databases">
        <title>The complete genome of Desulfobacca acetoxidans DSM 11109.</title>
        <authorList>
            <consortium name="US DOE Joint Genome Institute (JGI-PGF)"/>
            <person name="Lucas S."/>
            <person name="Copeland A."/>
            <person name="Lapidus A."/>
            <person name="Bruce D."/>
            <person name="Goodwin L."/>
            <person name="Pitluck S."/>
            <person name="Peters L."/>
            <person name="Kyrpides N."/>
            <person name="Mavromatis K."/>
            <person name="Ivanova N."/>
            <person name="Ovchinnikova G."/>
            <person name="Teshima H."/>
            <person name="Detter J.C."/>
            <person name="Han C."/>
            <person name="Land M."/>
            <person name="Hauser L."/>
            <person name="Markowitz V."/>
            <person name="Cheng J.-F."/>
            <person name="Hugenholtz P."/>
            <person name="Woyke T."/>
            <person name="Wu D."/>
            <person name="Spring S."/>
            <person name="Schueler E."/>
            <person name="Brambilla E."/>
            <person name="Klenk H.-P."/>
            <person name="Eisen J.A."/>
        </authorList>
    </citation>
    <scope>NUCLEOTIDE SEQUENCE [LARGE SCALE GENOMIC DNA]</scope>
    <source>
        <strain evidence="5">ATCC 700848 / DSM 11109 / ASRB2</strain>
    </source>
</reference>
<dbReference type="RefSeq" id="WP_013707130.1">
    <property type="nucleotide sequence ID" value="NC_015388.1"/>
</dbReference>
<evidence type="ECO:0000313" key="4">
    <source>
        <dbReference type="EMBL" id="AEB10021.1"/>
    </source>
</evidence>
<dbReference type="CDD" id="cd05387">
    <property type="entry name" value="BY-kinase"/>
    <property type="match status" value="1"/>
</dbReference>
<keyword evidence="1" id="KW-0547">Nucleotide-binding</keyword>